<gene>
    <name evidence="1" type="ORF">Ddye_030078</name>
</gene>
<dbReference type="AlphaFoldDB" id="A0AAD9TGD8"/>
<accession>A0AAD9TGD8</accession>
<sequence length="107" mass="12234">MNFDIPELGQVGIEELLCYGIIDTISASGIVKISFLQDKLQRSIRMFEGKRGFVLDIDSKPCEWITRQPYKMSSYLPAYHYIMIIPYHVPVQVVGGKNHPVDLQDMS</sequence>
<name>A0AAD9TGD8_9ROSI</name>
<evidence type="ECO:0000313" key="1">
    <source>
        <dbReference type="EMBL" id="KAK2635286.1"/>
    </source>
</evidence>
<proteinExistence type="predicted"/>
<reference evidence="1" key="1">
    <citation type="journal article" date="2023" name="Plant J.">
        <title>Genome sequences and population genomics provide insights into the demographic history, inbreeding, and mutation load of two 'living fossil' tree species of Dipteronia.</title>
        <authorList>
            <person name="Feng Y."/>
            <person name="Comes H.P."/>
            <person name="Chen J."/>
            <person name="Zhu S."/>
            <person name="Lu R."/>
            <person name="Zhang X."/>
            <person name="Li P."/>
            <person name="Qiu J."/>
            <person name="Olsen K.M."/>
            <person name="Qiu Y."/>
        </authorList>
    </citation>
    <scope>NUCLEOTIDE SEQUENCE</scope>
    <source>
        <strain evidence="1">KIB01</strain>
    </source>
</reference>
<keyword evidence="2" id="KW-1185">Reference proteome</keyword>
<evidence type="ECO:0000313" key="2">
    <source>
        <dbReference type="Proteomes" id="UP001280121"/>
    </source>
</evidence>
<comment type="caution">
    <text evidence="1">The sequence shown here is derived from an EMBL/GenBank/DDBJ whole genome shotgun (WGS) entry which is preliminary data.</text>
</comment>
<organism evidence="1 2">
    <name type="scientific">Dipteronia dyeriana</name>
    <dbReference type="NCBI Taxonomy" id="168575"/>
    <lineage>
        <taxon>Eukaryota</taxon>
        <taxon>Viridiplantae</taxon>
        <taxon>Streptophyta</taxon>
        <taxon>Embryophyta</taxon>
        <taxon>Tracheophyta</taxon>
        <taxon>Spermatophyta</taxon>
        <taxon>Magnoliopsida</taxon>
        <taxon>eudicotyledons</taxon>
        <taxon>Gunneridae</taxon>
        <taxon>Pentapetalae</taxon>
        <taxon>rosids</taxon>
        <taxon>malvids</taxon>
        <taxon>Sapindales</taxon>
        <taxon>Sapindaceae</taxon>
        <taxon>Hippocastanoideae</taxon>
        <taxon>Acereae</taxon>
        <taxon>Dipteronia</taxon>
    </lineage>
</organism>
<dbReference type="EMBL" id="JANJYI010000009">
    <property type="protein sequence ID" value="KAK2635286.1"/>
    <property type="molecule type" value="Genomic_DNA"/>
</dbReference>
<protein>
    <submittedName>
        <fullName evidence="1">Uncharacterized protein</fullName>
    </submittedName>
</protein>
<dbReference type="Proteomes" id="UP001280121">
    <property type="component" value="Unassembled WGS sequence"/>
</dbReference>